<evidence type="ECO:0000256" key="2">
    <source>
        <dbReference type="ARBA" id="ARBA00022448"/>
    </source>
</evidence>
<gene>
    <name evidence="12" type="ORF">EXM22_07190</name>
</gene>
<evidence type="ECO:0000256" key="1">
    <source>
        <dbReference type="ARBA" id="ARBA00004141"/>
    </source>
</evidence>
<keyword evidence="2" id="KW-0813">Transport</keyword>
<comment type="subcellular location">
    <subcellularLocation>
        <location evidence="1">Membrane</location>
        <topology evidence="1">Multi-pass membrane protein</topology>
    </subcellularLocation>
</comment>
<feature type="transmembrane region" description="Helical" evidence="10">
    <location>
        <begin position="415"/>
        <end position="437"/>
    </location>
</feature>
<evidence type="ECO:0000256" key="5">
    <source>
        <dbReference type="ARBA" id="ARBA00022989"/>
    </source>
</evidence>
<dbReference type="InterPro" id="IPR002178">
    <property type="entry name" value="PTS_EIIA_type-2_dom"/>
</dbReference>
<accession>A0A5C1QNN0</accession>
<evidence type="ECO:0000259" key="11">
    <source>
        <dbReference type="PROSITE" id="PS51094"/>
    </source>
</evidence>
<feature type="transmembrane region" description="Helical" evidence="10">
    <location>
        <begin position="133"/>
        <end position="154"/>
    </location>
</feature>
<dbReference type="GO" id="GO:0006814">
    <property type="term" value="P:sodium ion transport"/>
    <property type="evidence" value="ECO:0007669"/>
    <property type="project" value="UniProtKB-KW"/>
</dbReference>
<proteinExistence type="predicted"/>
<dbReference type="PANTHER" id="PTHR43562:SF3">
    <property type="entry name" value="SODIUM ION_PROTON EXCHANGER (EUROFUNG)"/>
    <property type="match status" value="1"/>
</dbReference>
<dbReference type="Pfam" id="PF00999">
    <property type="entry name" value="Na_H_Exchanger"/>
    <property type="match status" value="1"/>
</dbReference>
<dbReference type="Gene3D" id="1.20.1530.20">
    <property type="match status" value="1"/>
</dbReference>
<dbReference type="PANTHER" id="PTHR43562">
    <property type="entry name" value="NAPA-TYPE SODIUM/HYDROGEN ANTIPORTER"/>
    <property type="match status" value="1"/>
</dbReference>
<feature type="transmembrane region" description="Helical" evidence="10">
    <location>
        <begin position="236"/>
        <end position="259"/>
    </location>
</feature>
<organism evidence="12 13">
    <name type="scientific">Oceanispirochaeta crateris</name>
    <dbReference type="NCBI Taxonomy" id="2518645"/>
    <lineage>
        <taxon>Bacteria</taxon>
        <taxon>Pseudomonadati</taxon>
        <taxon>Spirochaetota</taxon>
        <taxon>Spirochaetia</taxon>
        <taxon>Spirochaetales</taxon>
        <taxon>Spirochaetaceae</taxon>
        <taxon>Oceanispirochaeta</taxon>
    </lineage>
</organism>
<dbReference type="GO" id="GO:1902600">
    <property type="term" value="P:proton transmembrane transport"/>
    <property type="evidence" value="ECO:0007669"/>
    <property type="project" value="InterPro"/>
</dbReference>
<keyword evidence="7" id="KW-0406">Ion transport</keyword>
<reference evidence="12 13" key="1">
    <citation type="submission" date="2019-02" db="EMBL/GenBank/DDBJ databases">
        <title>Complete Genome Sequence and Methylome Analysis of free living Spirochaetas.</title>
        <authorList>
            <person name="Fomenkov A."/>
            <person name="Dubinina G."/>
            <person name="Leshcheva N."/>
            <person name="Mikheeva N."/>
            <person name="Grabovich M."/>
            <person name="Vincze T."/>
            <person name="Roberts R.J."/>
        </authorList>
    </citation>
    <scope>NUCLEOTIDE SEQUENCE [LARGE SCALE GENOMIC DNA]</scope>
    <source>
        <strain evidence="12 13">K2</strain>
    </source>
</reference>
<keyword evidence="6" id="KW-0915">Sodium</keyword>
<dbReference type="Pfam" id="PF00359">
    <property type="entry name" value="PTS_EIIA_2"/>
    <property type="match status" value="1"/>
</dbReference>
<dbReference type="CDD" id="cd00211">
    <property type="entry name" value="PTS_IIA_fru"/>
    <property type="match status" value="1"/>
</dbReference>
<feature type="transmembrane region" description="Helical" evidence="10">
    <location>
        <begin position="352"/>
        <end position="378"/>
    </location>
</feature>
<dbReference type="InterPro" id="IPR038770">
    <property type="entry name" value="Na+/solute_symporter_sf"/>
</dbReference>
<sequence>MNKKFRLFIYVFLLILISPLFANAGVEGSLVEKMTDLVFQIGVILFAAKLGGFLMKKMDMPSVLGELMMGILIGPYLLGGLPFFGFHNGLFPLVNPEFPVTPELYAFSTVASIILLFHSGLETDLSMFLRFSAKGAIIGIGGVFVSFVSGAWAGSLITGLPIISPVNLFLGVISTATSVGITARILSEQRKMDSPEGVTVLAAAVIDDVLGIIILAIVLGIVSVMTGHGGAVKWSAIGYIALKAIGVWLGFTVLGLFFARKIGNSLKIFNSETSISVMSLGLALILSGIFEKAGLAMIIGAYVMGLSLSRTDLSFVIQEKIHPIQEFFVPIFFCVMGMLVNVNEVLKPDVLIAGVFFSLVGILSKVVGCGIPSLFLNFNLLGAARVGVGMVPRGEVALIMAGIGISAGILSPGQFGVAVLMTLVTTLIPPPVLTILLRKEKRGTRTEMKGSTTVVNVFDFPSYELMTLALTKVIQALKEEGFYLHDMELDHHLYQIRKDDVFLTIHEHADHFEVVSDPEDVFYIKTVVYESLLEVNNTIENLKTMAKPEELKKELSADDNTRVQNSFFKDIHENCIIMNLKGNNKNSILYEMVDLMDNAGKLVDYEECLQAVLDREASMSTGMQNGIAIPHGKTDGVRELVVAIGLKKEGIDFSSLDGQPSKVFIMTLSPKKNTGPHIQFLSSISAILNKPHFIDDLLACPNAASVKELLIREAKEKG</sequence>
<dbReference type="Gene3D" id="3.40.930.10">
    <property type="entry name" value="Mannitol-specific EII, Chain A"/>
    <property type="match status" value="1"/>
</dbReference>
<feature type="transmembrane region" description="Helical" evidence="10">
    <location>
        <begin position="38"/>
        <end position="55"/>
    </location>
</feature>
<name>A0A5C1QNN0_9SPIO</name>
<keyword evidence="13" id="KW-1185">Reference proteome</keyword>
<dbReference type="AlphaFoldDB" id="A0A5C1QNN0"/>
<dbReference type="EMBL" id="CP036150">
    <property type="protein sequence ID" value="QEN07782.1"/>
    <property type="molecule type" value="Genomic_DNA"/>
</dbReference>
<evidence type="ECO:0000256" key="9">
    <source>
        <dbReference type="ARBA" id="ARBA00023201"/>
    </source>
</evidence>
<evidence type="ECO:0000256" key="3">
    <source>
        <dbReference type="ARBA" id="ARBA00022449"/>
    </source>
</evidence>
<evidence type="ECO:0000256" key="10">
    <source>
        <dbReference type="SAM" id="Phobius"/>
    </source>
</evidence>
<feature type="transmembrane region" description="Helical" evidence="10">
    <location>
        <begin position="198"/>
        <end position="224"/>
    </location>
</feature>
<evidence type="ECO:0000256" key="6">
    <source>
        <dbReference type="ARBA" id="ARBA00023053"/>
    </source>
</evidence>
<evidence type="ECO:0000256" key="8">
    <source>
        <dbReference type="ARBA" id="ARBA00023136"/>
    </source>
</evidence>
<evidence type="ECO:0000256" key="4">
    <source>
        <dbReference type="ARBA" id="ARBA00022692"/>
    </source>
</evidence>
<feature type="domain" description="PTS EIIA type-2" evidence="11">
    <location>
        <begin position="569"/>
        <end position="713"/>
    </location>
</feature>
<dbReference type="OrthoDB" id="9793589at2"/>
<dbReference type="InterPro" id="IPR006153">
    <property type="entry name" value="Cation/H_exchanger_TM"/>
</dbReference>
<dbReference type="KEGG" id="ock:EXM22_07190"/>
<dbReference type="RefSeq" id="WP_149485862.1">
    <property type="nucleotide sequence ID" value="NZ_CP036150.1"/>
</dbReference>
<feature type="transmembrane region" description="Helical" evidence="10">
    <location>
        <begin position="104"/>
        <end position="121"/>
    </location>
</feature>
<dbReference type="PROSITE" id="PS51094">
    <property type="entry name" value="PTS_EIIA_TYPE_2"/>
    <property type="match status" value="1"/>
</dbReference>
<dbReference type="GO" id="GO:0016020">
    <property type="term" value="C:membrane"/>
    <property type="evidence" value="ECO:0007669"/>
    <property type="project" value="UniProtKB-SubCell"/>
</dbReference>
<evidence type="ECO:0000313" key="13">
    <source>
        <dbReference type="Proteomes" id="UP000324209"/>
    </source>
</evidence>
<keyword evidence="8 10" id="KW-0472">Membrane</keyword>
<protein>
    <submittedName>
        <fullName evidence="12">Sodium:proton exchanger</fullName>
    </submittedName>
</protein>
<keyword evidence="4 10" id="KW-0812">Transmembrane</keyword>
<evidence type="ECO:0000313" key="12">
    <source>
        <dbReference type="EMBL" id="QEN07782.1"/>
    </source>
</evidence>
<keyword evidence="3" id="KW-0050">Antiport</keyword>
<dbReference type="InterPro" id="IPR016152">
    <property type="entry name" value="PTrfase/Anion_transptr"/>
</dbReference>
<dbReference type="GO" id="GO:0015297">
    <property type="term" value="F:antiporter activity"/>
    <property type="evidence" value="ECO:0007669"/>
    <property type="project" value="UniProtKB-KW"/>
</dbReference>
<feature type="transmembrane region" description="Helical" evidence="10">
    <location>
        <begin position="271"/>
        <end position="290"/>
    </location>
</feature>
<keyword evidence="5 10" id="KW-1133">Transmembrane helix</keyword>
<dbReference type="SUPFAM" id="SSF55804">
    <property type="entry name" value="Phoshotransferase/anion transport protein"/>
    <property type="match status" value="1"/>
</dbReference>
<evidence type="ECO:0000256" key="7">
    <source>
        <dbReference type="ARBA" id="ARBA00023065"/>
    </source>
</evidence>
<feature type="transmembrane region" description="Helical" evidence="10">
    <location>
        <begin position="67"/>
        <end position="84"/>
    </location>
</feature>
<keyword evidence="9" id="KW-0739">Sodium transport</keyword>
<dbReference type="Proteomes" id="UP000324209">
    <property type="component" value="Chromosome"/>
</dbReference>
<feature type="transmembrane region" description="Helical" evidence="10">
    <location>
        <begin position="327"/>
        <end position="346"/>
    </location>
</feature>
<feature type="transmembrane region" description="Helical" evidence="10">
    <location>
        <begin position="166"/>
        <end position="186"/>
    </location>
</feature>